<reference evidence="1 2" key="1">
    <citation type="submission" date="2021-08" db="EMBL/GenBank/DDBJ databases">
        <authorList>
            <person name="Peeters C."/>
        </authorList>
    </citation>
    <scope>NUCLEOTIDE SEQUENCE [LARGE SCALE GENOMIC DNA]</scope>
    <source>
        <strain evidence="1 2">LMG 23992</strain>
    </source>
</reference>
<evidence type="ECO:0000313" key="1">
    <source>
        <dbReference type="EMBL" id="CAG9172924.1"/>
    </source>
</evidence>
<evidence type="ECO:0000313" key="2">
    <source>
        <dbReference type="Proteomes" id="UP000727654"/>
    </source>
</evidence>
<keyword evidence="2" id="KW-1185">Reference proteome</keyword>
<dbReference type="Proteomes" id="UP000727654">
    <property type="component" value="Unassembled WGS sequence"/>
</dbReference>
<comment type="caution">
    <text evidence="1">The sequence shown here is derived from an EMBL/GenBank/DDBJ whole genome shotgun (WGS) entry which is preliminary data.</text>
</comment>
<accession>A0ABM8WZB0</accession>
<dbReference type="EMBL" id="CAJZAI010000004">
    <property type="protein sequence ID" value="CAG9172924.1"/>
    <property type="molecule type" value="Genomic_DNA"/>
</dbReference>
<sequence>MEQAFHRFSELFAQLGLPSDEPGIRQFISTHAPLPGDVELADAPFWTPAQAAMLRDEIADDADWAEVVDQLNVALRAG</sequence>
<dbReference type="Gene3D" id="1.10.10.1130">
    <property type="entry name" value="Uncharacterised protein PF10982, DUF2789"/>
    <property type="match status" value="1"/>
</dbReference>
<name>A0ABM8WZB0_9BURK</name>
<dbReference type="InterPro" id="IPR021250">
    <property type="entry name" value="DUF2789"/>
</dbReference>
<dbReference type="Pfam" id="PF10982">
    <property type="entry name" value="DUF2789"/>
    <property type="match status" value="1"/>
</dbReference>
<evidence type="ECO:0008006" key="3">
    <source>
        <dbReference type="Google" id="ProtNLM"/>
    </source>
</evidence>
<dbReference type="RefSeq" id="WP_224079978.1">
    <property type="nucleotide sequence ID" value="NZ_CAJZAI010000004.1"/>
</dbReference>
<dbReference type="InterPro" id="IPR038086">
    <property type="entry name" value="DUF2789_sf"/>
</dbReference>
<gene>
    <name evidence="1" type="ORF">LMG23992_02371</name>
</gene>
<proteinExistence type="predicted"/>
<protein>
    <recommendedName>
        <fullName evidence="3">DUF2789 domain-containing protein</fullName>
    </recommendedName>
</protein>
<organism evidence="1 2">
    <name type="scientific">Cupriavidus laharis</name>
    <dbReference type="NCBI Taxonomy" id="151654"/>
    <lineage>
        <taxon>Bacteria</taxon>
        <taxon>Pseudomonadati</taxon>
        <taxon>Pseudomonadota</taxon>
        <taxon>Betaproteobacteria</taxon>
        <taxon>Burkholderiales</taxon>
        <taxon>Burkholderiaceae</taxon>
        <taxon>Cupriavidus</taxon>
    </lineage>
</organism>